<evidence type="ECO:0000313" key="5">
    <source>
        <dbReference type="Proteomes" id="UP001231189"/>
    </source>
</evidence>
<dbReference type="GO" id="GO:0005634">
    <property type="term" value="C:nucleus"/>
    <property type="evidence" value="ECO:0007669"/>
    <property type="project" value="TreeGrafter"/>
</dbReference>
<evidence type="ECO:0000256" key="2">
    <source>
        <dbReference type="ARBA" id="ARBA00022801"/>
    </source>
</evidence>
<proteinExistence type="predicted"/>
<feature type="compositionally biased region" description="Basic and acidic residues" evidence="3">
    <location>
        <begin position="265"/>
        <end position="279"/>
    </location>
</feature>
<feature type="region of interest" description="Disordered" evidence="3">
    <location>
        <begin position="1"/>
        <end position="31"/>
    </location>
</feature>
<dbReference type="GO" id="GO:0003676">
    <property type="term" value="F:nucleic acid binding"/>
    <property type="evidence" value="ECO:0007669"/>
    <property type="project" value="InterPro"/>
</dbReference>
<dbReference type="GO" id="GO:0005737">
    <property type="term" value="C:cytoplasm"/>
    <property type="evidence" value="ECO:0007669"/>
    <property type="project" value="TreeGrafter"/>
</dbReference>
<accession>A0AAD8TIS4</accession>
<comment type="caution">
    <text evidence="4">The sequence shown here is derived from an EMBL/GenBank/DDBJ whole genome shotgun (WGS) entry which is preliminary data.</text>
</comment>
<dbReference type="Gene3D" id="3.30.420.10">
    <property type="entry name" value="Ribonuclease H-like superfamily/Ribonuclease H"/>
    <property type="match status" value="1"/>
</dbReference>
<dbReference type="EMBL" id="JAUUTY010000002">
    <property type="protein sequence ID" value="KAK1682499.1"/>
    <property type="molecule type" value="Genomic_DNA"/>
</dbReference>
<organism evidence="4 5">
    <name type="scientific">Lolium multiflorum</name>
    <name type="common">Italian ryegrass</name>
    <name type="synonym">Lolium perenne subsp. multiflorum</name>
    <dbReference type="NCBI Taxonomy" id="4521"/>
    <lineage>
        <taxon>Eukaryota</taxon>
        <taxon>Viridiplantae</taxon>
        <taxon>Streptophyta</taxon>
        <taxon>Embryophyta</taxon>
        <taxon>Tracheophyta</taxon>
        <taxon>Spermatophyta</taxon>
        <taxon>Magnoliopsida</taxon>
        <taxon>Liliopsida</taxon>
        <taxon>Poales</taxon>
        <taxon>Poaceae</taxon>
        <taxon>BOP clade</taxon>
        <taxon>Pooideae</taxon>
        <taxon>Poodae</taxon>
        <taxon>Poeae</taxon>
        <taxon>Poeae Chloroplast Group 2 (Poeae type)</taxon>
        <taxon>Loliodinae</taxon>
        <taxon>Loliinae</taxon>
        <taxon>Lolium</taxon>
    </lineage>
</organism>
<keyword evidence="5" id="KW-1185">Reference proteome</keyword>
<keyword evidence="2" id="KW-0378">Hydrolase</keyword>
<protein>
    <recommendedName>
        <fullName evidence="6">3'-5' exonuclease domain-containing protein</fullName>
    </recommendedName>
</protein>
<dbReference type="PANTHER" id="PTHR13620">
    <property type="entry name" value="3-5 EXONUCLEASE"/>
    <property type="match status" value="1"/>
</dbReference>
<reference evidence="4" key="1">
    <citation type="submission" date="2023-07" db="EMBL/GenBank/DDBJ databases">
        <title>A chromosome-level genome assembly of Lolium multiflorum.</title>
        <authorList>
            <person name="Chen Y."/>
            <person name="Copetti D."/>
            <person name="Kolliker R."/>
            <person name="Studer B."/>
        </authorList>
    </citation>
    <scope>NUCLEOTIDE SEQUENCE</scope>
    <source>
        <strain evidence="4">02402/16</strain>
        <tissue evidence="4">Leaf</tissue>
    </source>
</reference>
<evidence type="ECO:0000256" key="3">
    <source>
        <dbReference type="SAM" id="MobiDB-lite"/>
    </source>
</evidence>
<dbReference type="InterPro" id="IPR051132">
    <property type="entry name" value="3-5_Exonuclease_domain"/>
</dbReference>
<dbReference type="PANTHER" id="PTHR13620:SF75">
    <property type="entry name" value="UBIQUITIN-LIKE DOMAIN-CONTAINING PROTEIN"/>
    <property type="match status" value="1"/>
</dbReference>
<feature type="region of interest" description="Disordered" evidence="3">
    <location>
        <begin position="304"/>
        <end position="326"/>
    </location>
</feature>
<keyword evidence="1" id="KW-0540">Nuclease</keyword>
<evidence type="ECO:0000313" key="4">
    <source>
        <dbReference type="EMBL" id="KAK1682499.1"/>
    </source>
</evidence>
<dbReference type="InterPro" id="IPR036397">
    <property type="entry name" value="RNaseH_sf"/>
</dbReference>
<evidence type="ECO:0000256" key="1">
    <source>
        <dbReference type="ARBA" id="ARBA00022722"/>
    </source>
</evidence>
<gene>
    <name evidence="4" type="ORF">QYE76_043347</name>
</gene>
<dbReference type="Proteomes" id="UP001231189">
    <property type="component" value="Unassembled WGS sequence"/>
</dbReference>
<dbReference type="GO" id="GO:0008408">
    <property type="term" value="F:3'-5' exonuclease activity"/>
    <property type="evidence" value="ECO:0007669"/>
    <property type="project" value="TreeGrafter"/>
</dbReference>
<sequence>MDEEGKVSNHSSDKDQEEEVSNQSTDTDQEVEVRSHITEICKMFAHTAEIEVVYTDDNHKAAEIVDMYEQWLSKDEYKFMGLDFEYCDPEYEGDYRIAVVQLSMNNHVLVYQWSSSLKWCPKLMDFLRSGVHFASVDIRNDKIAIKQSWNIEIPTQYHIDLQDLFKLDRDRTGMADMAATLIDSSYKGMKKEFPSVQHKFWEKNLLDDINLEYAARDGFVAYQLYRIIRNCNYGQRHLLPPLATPTAVEPAPTSGINASSSSSSKGKELAGSKRSRGDEGWTYTRISDGHEYWSAAAWGFITYDQTSPPRFPGILGTSGRRRRSRR</sequence>
<dbReference type="SUPFAM" id="SSF53098">
    <property type="entry name" value="Ribonuclease H-like"/>
    <property type="match status" value="1"/>
</dbReference>
<dbReference type="AlphaFoldDB" id="A0AAD8TIS4"/>
<evidence type="ECO:0008006" key="6">
    <source>
        <dbReference type="Google" id="ProtNLM"/>
    </source>
</evidence>
<dbReference type="InterPro" id="IPR012337">
    <property type="entry name" value="RNaseH-like_sf"/>
</dbReference>
<name>A0AAD8TIS4_LOLMU</name>
<feature type="compositionally biased region" description="Basic and acidic residues" evidence="3">
    <location>
        <begin position="1"/>
        <end position="14"/>
    </location>
</feature>
<feature type="region of interest" description="Disordered" evidence="3">
    <location>
        <begin position="245"/>
        <end position="280"/>
    </location>
</feature>